<reference evidence="1" key="1">
    <citation type="submission" date="2021-01" db="EMBL/GenBank/DDBJ databases">
        <authorList>
            <person name="Corre E."/>
            <person name="Pelletier E."/>
            <person name="Niang G."/>
            <person name="Scheremetjew M."/>
            <person name="Finn R."/>
            <person name="Kale V."/>
            <person name="Holt S."/>
            <person name="Cochrane G."/>
            <person name="Meng A."/>
            <person name="Brown T."/>
            <person name="Cohen L."/>
        </authorList>
    </citation>
    <scope>NUCLEOTIDE SEQUENCE</scope>
    <source>
        <strain evidence="1">PLY182g</strain>
    </source>
</reference>
<protein>
    <submittedName>
        <fullName evidence="1">Uncharacterized protein</fullName>
    </submittedName>
</protein>
<name>A0A7S0LLN3_9EUKA</name>
<sequence length="123" mass="13441">MCTASLALAYGSRPTDWCWHPRHVADAVSSLRLPGAWESRAVAEAARLLAAPTWVRTGDSPGVRTFSKQWGASRHYGLEDHFKQARSCEADQVLGRGNSIVTEVSSLVADSIPTKPHTLHCMK</sequence>
<dbReference type="EMBL" id="HBEY01039078">
    <property type="protein sequence ID" value="CAD8615211.1"/>
    <property type="molecule type" value="Transcribed_RNA"/>
</dbReference>
<proteinExistence type="predicted"/>
<dbReference type="AlphaFoldDB" id="A0A7S0LLN3"/>
<accession>A0A7S0LLN3</accession>
<gene>
    <name evidence="1" type="ORF">CPEL01642_LOCUS18592</name>
</gene>
<organism evidence="1">
    <name type="scientific">Coccolithus braarudii</name>
    <dbReference type="NCBI Taxonomy" id="221442"/>
    <lineage>
        <taxon>Eukaryota</taxon>
        <taxon>Haptista</taxon>
        <taxon>Haptophyta</taxon>
        <taxon>Prymnesiophyceae</taxon>
        <taxon>Coccolithales</taxon>
        <taxon>Coccolithaceae</taxon>
        <taxon>Coccolithus</taxon>
    </lineage>
</organism>
<evidence type="ECO:0000313" key="1">
    <source>
        <dbReference type="EMBL" id="CAD8615211.1"/>
    </source>
</evidence>